<dbReference type="EMBL" id="RXNT01000011">
    <property type="protein sequence ID" value="RTR29995.1"/>
    <property type="molecule type" value="Genomic_DNA"/>
</dbReference>
<evidence type="ECO:0000313" key="2">
    <source>
        <dbReference type="EMBL" id="RTR29995.1"/>
    </source>
</evidence>
<dbReference type="AlphaFoldDB" id="A0A431W3I2"/>
<name>A0A431W3I2_9BACI</name>
<proteinExistence type="predicted"/>
<feature type="domain" description="Calcineurin-like phosphoesterase" evidence="1">
    <location>
        <begin position="50"/>
        <end position="235"/>
    </location>
</feature>
<keyword evidence="3" id="KW-1185">Reference proteome</keyword>
<dbReference type="GO" id="GO:0016787">
    <property type="term" value="F:hydrolase activity"/>
    <property type="evidence" value="ECO:0007669"/>
    <property type="project" value="InterPro"/>
</dbReference>
<comment type="caution">
    <text evidence="2">The sequence shown here is derived from an EMBL/GenBank/DDBJ whole genome shotgun (WGS) entry which is preliminary data.</text>
</comment>
<dbReference type="InterPro" id="IPR004843">
    <property type="entry name" value="Calcineurin-like_PHP"/>
</dbReference>
<dbReference type="InterPro" id="IPR051158">
    <property type="entry name" value="Metallophosphoesterase_sf"/>
</dbReference>
<evidence type="ECO:0000259" key="1">
    <source>
        <dbReference type="Pfam" id="PF00149"/>
    </source>
</evidence>
<dbReference type="SUPFAM" id="SSF56300">
    <property type="entry name" value="Metallo-dependent phosphatases"/>
    <property type="match status" value="1"/>
</dbReference>
<gene>
    <name evidence="2" type="ORF">EKG37_13935</name>
</gene>
<dbReference type="Pfam" id="PF00149">
    <property type="entry name" value="Metallophos"/>
    <property type="match status" value="1"/>
</dbReference>
<dbReference type="Proteomes" id="UP000271374">
    <property type="component" value="Unassembled WGS sequence"/>
</dbReference>
<protein>
    <recommendedName>
        <fullName evidence="1">Calcineurin-like phosphoesterase domain-containing protein</fullName>
    </recommendedName>
</protein>
<reference evidence="2 3" key="1">
    <citation type="submission" date="2018-12" db="EMBL/GenBank/DDBJ databases">
        <title>Bacillus yapensis draft genome sequence.</title>
        <authorList>
            <person name="Yu L."/>
            <person name="Xu X."/>
            <person name="Tang X."/>
        </authorList>
    </citation>
    <scope>NUCLEOTIDE SEQUENCE [LARGE SCALE GENOMIC DNA]</scope>
    <source>
        <strain evidence="2 3">XXST-01</strain>
    </source>
</reference>
<dbReference type="PANTHER" id="PTHR31302:SF0">
    <property type="entry name" value="TRANSMEMBRANE PROTEIN WITH METALLOPHOSPHOESTERASE DOMAIN"/>
    <property type="match status" value="1"/>
</dbReference>
<dbReference type="RefSeq" id="WP_126409271.1">
    <property type="nucleotide sequence ID" value="NZ_RXNT01000011.1"/>
</dbReference>
<dbReference type="OrthoDB" id="9780884at2"/>
<dbReference type="Gene3D" id="3.60.21.10">
    <property type="match status" value="1"/>
</dbReference>
<sequence>MLRFMKYLFVLLFLLFLVLAIYTFIDNNRTIIVEQQIVVDDLAEELEGFTILQITDLHEKEFGNNQKRLINKINSLTYDAIIFTGDMLDDINSENYKPFYDLIEGIEDRENAWFVPGNADPLSYIAGKKSEFISGMEKRGVKLLEKIETVTKGDSEVHFVDFEMSIRKFNFAEELTILHPHQMNGLPKLNDLKDSDVLIALSHYPVVDYRIDSITSDPKYVMRNFDLIIAGHYHGGQIRLPLIGALFVPEAWDEKSGLFPPQNRVKGLWEYKGFKQYVSAGLGSSDAISFLKFRLFNTPEINLLTLKKN</sequence>
<accession>A0A431W3I2</accession>
<evidence type="ECO:0000313" key="3">
    <source>
        <dbReference type="Proteomes" id="UP000271374"/>
    </source>
</evidence>
<dbReference type="PANTHER" id="PTHR31302">
    <property type="entry name" value="TRANSMEMBRANE PROTEIN WITH METALLOPHOSPHOESTERASE DOMAIN-RELATED"/>
    <property type="match status" value="1"/>
</dbReference>
<organism evidence="2 3">
    <name type="scientific">Bacillus yapensis</name>
    <dbReference type="NCBI Taxonomy" id="2492960"/>
    <lineage>
        <taxon>Bacteria</taxon>
        <taxon>Bacillati</taxon>
        <taxon>Bacillota</taxon>
        <taxon>Bacilli</taxon>
        <taxon>Bacillales</taxon>
        <taxon>Bacillaceae</taxon>
        <taxon>Bacillus</taxon>
    </lineage>
</organism>
<dbReference type="InterPro" id="IPR029052">
    <property type="entry name" value="Metallo-depent_PP-like"/>
</dbReference>